<protein>
    <recommendedName>
        <fullName evidence="2">LiaF transmembrane domain-containing protein</fullName>
    </recommendedName>
</protein>
<evidence type="ECO:0000313" key="4">
    <source>
        <dbReference type="Proteomes" id="UP000292648"/>
    </source>
</evidence>
<dbReference type="Pfam" id="PF22570">
    <property type="entry name" value="LiaF-TM"/>
    <property type="match status" value="1"/>
</dbReference>
<reference evidence="3 4" key="1">
    <citation type="submission" date="2019-01" db="EMBL/GenBank/DDBJ databases">
        <title>Draft genome sequence of Lactobacillus paraplantarum OSY-TC318, a Producer of the novel lantibiotic Paraplantaracin TC318.</title>
        <authorList>
            <person name="Hussein W.E."/>
            <person name="Huang E."/>
            <person name="Yousef A.E."/>
        </authorList>
    </citation>
    <scope>NUCLEOTIDE SEQUENCE [LARGE SCALE GENOMIC DNA]</scope>
    <source>
        <strain evidence="3 4">OSY-TC318</strain>
    </source>
</reference>
<gene>
    <name evidence="3" type="ORF">EUZ87_06770</name>
</gene>
<dbReference type="Proteomes" id="UP000292648">
    <property type="component" value="Unassembled WGS sequence"/>
</dbReference>
<dbReference type="AlphaFoldDB" id="A0A4Q9Y1K2"/>
<evidence type="ECO:0000313" key="3">
    <source>
        <dbReference type="EMBL" id="TBX44110.1"/>
    </source>
</evidence>
<sequence>MRKNWFWPVFLIASAVILVVSQLGLFTFRVSAWSLFLTLILIAALISSLRYLNMPGVVFALAFLAIIYAQPLGITKLVPWTILSAALLLSIGLGLLIRPRYRYHHHDHYHHHNHGDDNTSTGTISDDHVNLDLSLGNSIRYVHSDHFSSANLNVSMAGAKIYFDDVDIQENQAIINVDVSLGSLELYLPKAWQVQDSLSNSMGHISFEGSPTTVGPRITLSGSVSLGELRIIYI</sequence>
<feature type="transmembrane region" description="Helical" evidence="1">
    <location>
        <begin position="80"/>
        <end position="97"/>
    </location>
</feature>
<evidence type="ECO:0000259" key="2">
    <source>
        <dbReference type="Pfam" id="PF22570"/>
    </source>
</evidence>
<proteinExistence type="predicted"/>
<organism evidence="3 4">
    <name type="scientific">Lactiplantibacillus paraplantarum</name>
    <dbReference type="NCBI Taxonomy" id="60520"/>
    <lineage>
        <taxon>Bacteria</taxon>
        <taxon>Bacillati</taxon>
        <taxon>Bacillota</taxon>
        <taxon>Bacilli</taxon>
        <taxon>Lactobacillales</taxon>
        <taxon>Lactobacillaceae</taxon>
        <taxon>Lactiplantibacillus</taxon>
    </lineage>
</organism>
<evidence type="ECO:0000256" key="1">
    <source>
        <dbReference type="SAM" id="Phobius"/>
    </source>
</evidence>
<name>A0A4Q9Y1K2_9LACO</name>
<dbReference type="InterPro" id="IPR054331">
    <property type="entry name" value="LiaF_TM"/>
</dbReference>
<feature type="transmembrane region" description="Helical" evidence="1">
    <location>
        <begin position="56"/>
        <end position="74"/>
    </location>
</feature>
<dbReference type="EMBL" id="SEHH01000055">
    <property type="protein sequence ID" value="TBX44110.1"/>
    <property type="molecule type" value="Genomic_DNA"/>
</dbReference>
<feature type="transmembrane region" description="Helical" evidence="1">
    <location>
        <begin position="5"/>
        <end position="24"/>
    </location>
</feature>
<accession>A0A4Q9Y1K2</accession>
<keyword evidence="1" id="KW-0472">Membrane</keyword>
<keyword evidence="1" id="KW-1133">Transmembrane helix</keyword>
<keyword evidence="1" id="KW-0812">Transmembrane</keyword>
<comment type="caution">
    <text evidence="3">The sequence shown here is derived from an EMBL/GenBank/DDBJ whole genome shotgun (WGS) entry which is preliminary data.</text>
</comment>
<feature type="domain" description="LiaF transmembrane" evidence="2">
    <location>
        <begin position="6"/>
        <end position="100"/>
    </location>
</feature>
<feature type="transmembrane region" description="Helical" evidence="1">
    <location>
        <begin position="30"/>
        <end position="49"/>
    </location>
</feature>